<dbReference type="Gene3D" id="1.20.1720.10">
    <property type="entry name" value="Multidrug resistance protein D"/>
    <property type="match status" value="1"/>
</dbReference>
<dbReference type="Proteomes" id="UP000297716">
    <property type="component" value="Unassembled WGS sequence"/>
</dbReference>
<sequence>MAELLALEQGVAESIKHTDRSDTPEVFDKVELERLARQRPSAFHNAFSEYGFVLSIILSMMMCEYFVSGFNIVLPELAVALNISDRERTWPAAVPNLTTAALLLPFARMCDLYGGRYIFLGGHIWVVIWSLAAGFSPNPTLLIVCRAMQGIGFSAILPAGLALLGHTYRPGPRKNTVYSLYGAFACIGFYFGILIGALAGQFLNWRWYFYIGSILVSLVVVVGVITIPQNLGDHDEGAVMDWWGLVTVVPGLVLVVYAFSDGGHAPDGWRTPYIYVTLIIGVLFLCAFVYVEGWVASQPLLPAELFRPKYMRRLCVGLFCSYGIFGLFLFYASYYVETVLHTTPLQTAAWFIPLAAGGFFLAVAGGFVLHILSGRILMIVSSAGYLLCCLLFALLPEQSNNEPSTSFLYWAYVFPAMLTGTIGVDIAFNVTNVYITTTMPRRSQATAGALINSLLYLGIAFWLGIGDLAIATSVKNYGEESFGPRKQYQVAFWTGVGLAVVAFFFIVTIDFGRAEAQMTADEKADIDSDENRS</sequence>
<keyword evidence="4 5" id="KW-0472">Membrane</keyword>
<feature type="transmembrane region" description="Helical" evidence="5">
    <location>
        <begin position="141"/>
        <end position="165"/>
    </location>
</feature>
<feature type="transmembrane region" description="Helical" evidence="5">
    <location>
        <begin position="490"/>
        <end position="509"/>
    </location>
</feature>
<accession>A0A4Z0YMM6</accession>
<organism evidence="7 8">
    <name type="scientific">Xylaria hypoxylon</name>
    <dbReference type="NCBI Taxonomy" id="37992"/>
    <lineage>
        <taxon>Eukaryota</taxon>
        <taxon>Fungi</taxon>
        <taxon>Dikarya</taxon>
        <taxon>Ascomycota</taxon>
        <taxon>Pezizomycotina</taxon>
        <taxon>Sordariomycetes</taxon>
        <taxon>Xylariomycetidae</taxon>
        <taxon>Xylariales</taxon>
        <taxon>Xylariaceae</taxon>
        <taxon>Xylaria</taxon>
    </lineage>
</organism>
<feature type="transmembrane region" description="Helical" evidence="5">
    <location>
        <begin position="449"/>
        <end position="470"/>
    </location>
</feature>
<keyword evidence="2 5" id="KW-0812">Transmembrane</keyword>
<evidence type="ECO:0000256" key="3">
    <source>
        <dbReference type="ARBA" id="ARBA00022989"/>
    </source>
</evidence>
<dbReference type="PROSITE" id="PS50850">
    <property type="entry name" value="MFS"/>
    <property type="match status" value="1"/>
</dbReference>
<feature type="transmembrane region" description="Helical" evidence="5">
    <location>
        <begin position="314"/>
        <end position="336"/>
    </location>
</feature>
<keyword evidence="3 5" id="KW-1133">Transmembrane helix</keyword>
<feature type="transmembrane region" description="Helical" evidence="5">
    <location>
        <begin position="117"/>
        <end position="135"/>
    </location>
</feature>
<comment type="caution">
    <text evidence="7">The sequence shown here is derived from an EMBL/GenBank/DDBJ whole genome shotgun (WGS) entry which is preliminary data.</text>
</comment>
<dbReference type="OrthoDB" id="5086884at2759"/>
<evidence type="ECO:0000259" key="6">
    <source>
        <dbReference type="PROSITE" id="PS50850"/>
    </source>
</evidence>
<feature type="domain" description="Major facilitator superfamily (MFS) profile" evidence="6">
    <location>
        <begin position="52"/>
        <end position="514"/>
    </location>
</feature>
<keyword evidence="8" id="KW-1185">Reference proteome</keyword>
<dbReference type="InterPro" id="IPR036259">
    <property type="entry name" value="MFS_trans_sf"/>
</dbReference>
<feature type="transmembrane region" description="Helical" evidence="5">
    <location>
        <begin position="272"/>
        <end position="293"/>
    </location>
</feature>
<dbReference type="InterPro" id="IPR020846">
    <property type="entry name" value="MFS_dom"/>
</dbReference>
<dbReference type="Pfam" id="PF07690">
    <property type="entry name" value="MFS_1"/>
    <property type="match status" value="1"/>
</dbReference>
<feature type="transmembrane region" description="Helical" evidence="5">
    <location>
        <begin position="207"/>
        <end position="227"/>
    </location>
</feature>
<reference evidence="7 8" key="1">
    <citation type="submission" date="2019-03" db="EMBL/GenBank/DDBJ databases">
        <title>Draft genome sequence of Xylaria hypoxylon DSM 108379, a ubiquitous saprotrophic-parasitic fungi on hardwood.</title>
        <authorList>
            <person name="Buettner E."/>
            <person name="Leonhardt S."/>
            <person name="Gebauer A.M."/>
            <person name="Liers C."/>
            <person name="Hofrichter M."/>
            <person name="Kellner H."/>
        </authorList>
    </citation>
    <scope>NUCLEOTIDE SEQUENCE [LARGE SCALE GENOMIC DNA]</scope>
    <source>
        <strain evidence="7 8">DSM 108379</strain>
    </source>
</reference>
<feature type="transmembrane region" description="Helical" evidence="5">
    <location>
        <begin position="376"/>
        <end position="395"/>
    </location>
</feature>
<evidence type="ECO:0000256" key="5">
    <source>
        <dbReference type="SAM" id="Phobius"/>
    </source>
</evidence>
<dbReference type="GO" id="GO:0016020">
    <property type="term" value="C:membrane"/>
    <property type="evidence" value="ECO:0007669"/>
    <property type="project" value="UniProtKB-SubCell"/>
</dbReference>
<feature type="transmembrane region" description="Helical" evidence="5">
    <location>
        <begin position="348"/>
        <end position="369"/>
    </location>
</feature>
<dbReference type="InterPro" id="IPR011701">
    <property type="entry name" value="MFS"/>
</dbReference>
<protein>
    <recommendedName>
        <fullName evidence="6">Major facilitator superfamily (MFS) profile domain-containing protein</fullName>
    </recommendedName>
</protein>
<evidence type="ECO:0000313" key="8">
    <source>
        <dbReference type="Proteomes" id="UP000297716"/>
    </source>
</evidence>
<gene>
    <name evidence="7" type="ORF">E0Z10_g3281</name>
</gene>
<dbReference type="SUPFAM" id="SSF103473">
    <property type="entry name" value="MFS general substrate transporter"/>
    <property type="match status" value="1"/>
</dbReference>
<feature type="transmembrane region" description="Helical" evidence="5">
    <location>
        <begin position="90"/>
        <end position="110"/>
    </location>
</feature>
<dbReference type="PANTHER" id="PTHR42718:SF11">
    <property type="entry name" value="MAJOR FACILITATOR SUPERFAMILY (MFS) PROFILE DOMAIN-CONTAINING PROTEIN"/>
    <property type="match status" value="1"/>
</dbReference>
<feature type="transmembrane region" description="Helical" evidence="5">
    <location>
        <begin position="239"/>
        <end position="260"/>
    </location>
</feature>
<name>A0A4Z0YMM6_9PEZI</name>
<evidence type="ECO:0000256" key="4">
    <source>
        <dbReference type="ARBA" id="ARBA00023136"/>
    </source>
</evidence>
<proteinExistence type="predicted"/>
<dbReference type="EMBL" id="SKBN01000044">
    <property type="protein sequence ID" value="TGJ85529.1"/>
    <property type="molecule type" value="Genomic_DNA"/>
</dbReference>
<dbReference type="Gene3D" id="1.20.1250.20">
    <property type="entry name" value="MFS general substrate transporter like domains"/>
    <property type="match status" value="1"/>
</dbReference>
<feature type="transmembrane region" description="Helical" evidence="5">
    <location>
        <begin position="407"/>
        <end position="428"/>
    </location>
</feature>
<dbReference type="AlphaFoldDB" id="A0A4Z0YMM6"/>
<dbReference type="PANTHER" id="PTHR42718">
    <property type="entry name" value="MAJOR FACILITATOR SUPERFAMILY MULTIDRUG TRANSPORTER MFSC"/>
    <property type="match status" value="1"/>
</dbReference>
<feature type="transmembrane region" description="Helical" evidence="5">
    <location>
        <begin position="47"/>
        <end position="70"/>
    </location>
</feature>
<feature type="transmembrane region" description="Helical" evidence="5">
    <location>
        <begin position="177"/>
        <end position="201"/>
    </location>
</feature>
<evidence type="ECO:0000256" key="1">
    <source>
        <dbReference type="ARBA" id="ARBA00004141"/>
    </source>
</evidence>
<evidence type="ECO:0000256" key="2">
    <source>
        <dbReference type="ARBA" id="ARBA00022692"/>
    </source>
</evidence>
<comment type="subcellular location">
    <subcellularLocation>
        <location evidence="1">Membrane</location>
        <topology evidence="1">Multi-pass membrane protein</topology>
    </subcellularLocation>
</comment>
<dbReference type="GO" id="GO:0022857">
    <property type="term" value="F:transmembrane transporter activity"/>
    <property type="evidence" value="ECO:0007669"/>
    <property type="project" value="InterPro"/>
</dbReference>
<evidence type="ECO:0000313" key="7">
    <source>
        <dbReference type="EMBL" id="TGJ85529.1"/>
    </source>
</evidence>